<evidence type="ECO:0000313" key="1">
    <source>
        <dbReference type="EMBL" id="POS84908.1"/>
    </source>
</evidence>
<dbReference type="AlphaFoldDB" id="A0A2S4PS92"/>
<proteinExistence type="predicted"/>
<name>A0A2S4PS92_9PEZI</name>
<dbReference type="InterPro" id="IPR027417">
    <property type="entry name" value="P-loop_NTPase"/>
</dbReference>
<gene>
    <name evidence="1" type="ORF">EPUL_002837</name>
</gene>
<accession>A0A2S4PS92</accession>
<comment type="caution">
    <text evidence="1">The sequence shown here is derived from an EMBL/GenBank/DDBJ whole genome shotgun (WGS) entry which is preliminary data.</text>
</comment>
<reference evidence="1 2" key="1">
    <citation type="submission" date="2017-10" db="EMBL/GenBank/DDBJ databases">
        <title>Development of genomic resources for the powdery mildew, Erysiphe pulchra.</title>
        <authorList>
            <person name="Wadl P.A."/>
            <person name="Mack B.M."/>
            <person name="Moore G."/>
            <person name="Beltz S.B."/>
        </authorList>
    </citation>
    <scope>NUCLEOTIDE SEQUENCE [LARGE SCALE GENOMIC DNA]</scope>
    <source>
        <strain evidence="1">Cflorida</strain>
    </source>
</reference>
<keyword evidence="2" id="KW-1185">Reference proteome</keyword>
<dbReference type="Proteomes" id="UP000237438">
    <property type="component" value="Unassembled WGS sequence"/>
</dbReference>
<dbReference type="PANTHER" id="PTHR46434:SF1">
    <property type="entry name" value="GENETIC INTERACTOR OF PROHIBITINS 3, MITOCHONDRIAL"/>
    <property type="match status" value="1"/>
</dbReference>
<dbReference type="InterPro" id="IPR050896">
    <property type="entry name" value="Mito_lipid_metab_GTPase"/>
</dbReference>
<sequence length="690" mass="77406">MSKRLSLAYNPTGKFHFHPRELQLSLCPRHIKAFYESSFKQYKRQTSLCPQHRFFSSDFSNEPPSRDSPDFGKWALSKLPRYCPGCGAPTQTVDSLGPGYYDLRRHAVLKYLGVAKSQKKNDKHEIVRLALQKSTSLNLSPEDFGVPSSPPQKLDKEVVKCFRCRNLLNHRVGIPINHPSIDSIRETIYETPYKYNHIYHIIDAADFPMSVIPDLPDILNISPLRSRSRRSKSGKFYKDKKIELSFIITRSDLLAPLKEHVDSLMPYLRTTLRDALGRSAAGMRLGNVSCVSVKREWWTKELKEQVWNRGGTGWMVGKVNVGKSQLFGSIFPKGRKDILTDVGLSHSQLAYNSLIDLKNHDDTSADIEIGSKNDLHDVQKITESVEKKDTYGLRIIDKNIDTPEAKLQNLEAGEIDEELFDTKSLLPPAPSEVNYPTMPIVSDLPGTTASPIRLLFGNAKGELIDLPGLKRGELDQHVLPVYRSQLVMRSRIEPVQEVIKPSQSLLIGGIIRITPTAPDVVILAYAFTPILSHLTNTEKAIGIQMQTSTASVLNISVPGTGPKISSAGKFLLKWDVTKRRTGPVTAHDAGRVNVDQLPYRVIGTDILIEGCGWVELVAQVSKRRGDSIINPLGHDSEDIEISDKETENKETGEVWPGVEIFSPHGKYVAARRPMNAWSFIKNKPSKRRIR</sequence>
<organism evidence="1 2">
    <name type="scientific">Erysiphe pulchra</name>
    <dbReference type="NCBI Taxonomy" id="225359"/>
    <lineage>
        <taxon>Eukaryota</taxon>
        <taxon>Fungi</taxon>
        <taxon>Dikarya</taxon>
        <taxon>Ascomycota</taxon>
        <taxon>Pezizomycotina</taxon>
        <taxon>Leotiomycetes</taxon>
        <taxon>Erysiphales</taxon>
        <taxon>Erysiphaceae</taxon>
        <taxon>Erysiphe</taxon>
    </lineage>
</organism>
<dbReference type="PANTHER" id="PTHR46434">
    <property type="entry name" value="GENETIC INTERACTOR OF PROHIBITINS 3, MITOCHONDRIAL"/>
    <property type="match status" value="1"/>
</dbReference>
<dbReference type="SUPFAM" id="SSF52540">
    <property type="entry name" value="P-loop containing nucleoside triphosphate hydrolases"/>
    <property type="match status" value="1"/>
</dbReference>
<evidence type="ECO:0008006" key="3">
    <source>
        <dbReference type="Google" id="ProtNLM"/>
    </source>
</evidence>
<dbReference type="STRING" id="225359.A0A2S4PS92"/>
<dbReference type="EMBL" id="PEDP01000806">
    <property type="protein sequence ID" value="POS84908.1"/>
    <property type="molecule type" value="Genomic_DNA"/>
</dbReference>
<dbReference type="GO" id="GO:0005739">
    <property type="term" value="C:mitochondrion"/>
    <property type="evidence" value="ECO:0007669"/>
    <property type="project" value="TreeGrafter"/>
</dbReference>
<protein>
    <recommendedName>
        <fullName evidence="3">G domain-containing protein</fullName>
    </recommendedName>
</protein>
<dbReference type="Gene3D" id="3.40.50.300">
    <property type="entry name" value="P-loop containing nucleotide triphosphate hydrolases"/>
    <property type="match status" value="1"/>
</dbReference>
<dbReference type="OrthoDB" id="1696305at2759"/>
<evidence type="ECO:0000313" key="2">
    <source>
        <dbReference type="Proteomes" id="UP000237438"/>
    </source>
</evidence>